<evidence type="ECO:0000256" key="1">
    <source>
        <dbReference type="ARBA" id="ARBA00004604"/>
    </source>
</evidence>
<dbReference type="SUPFAM" id="SSF63393">
    <property type="entry name" value="RNA polymerase subunits"/>
    <property type="match status" value="1"/>
</dbReference>
<dbReference type="GO" id="GO:0003677">
    <property type="term" value="F:DNA binding"/>
    <property type="evidence" value="ECO:0007669"/>
    <property type="project" value="InterPro"/>
</dbReference>
<gene>
    <name evidence="11" type="ORF">RN001_014441</name>
</gene>
<evidence type="ECO:0000256" key="10">
    <source>
        <dbReference type="ARBA" id="ARBA00081585"/>
    </source>
</evidence>
<dbReference type="PANTHER" id="PTHR12056:SF2">
    <property type="entry name" value="GEO11084P1"/>
    <property type="match status" value="1"/>
</dbReference>
<dbReference type="InterPro" id="IPR006591">
    <property type="entry name" value="RNAP_P/RPABC4"/>
</dbReference>
<dbReference type="GO" id="GO:0003899">
    <property type="term" value="F:DNA-directed RNA polymerase activity"/>
    <property type="evidence" value="ECO:0007669"/>
    <property type="project" value="InterPro"/>
</dbReference>
<dbReference type="InterPro" id="IPR039747">
    <property type="entry name" value="RPABC4"/>
</dbReference>
<evidence type="ECO:0000256" key="2">
    <source>
        <dbReference type="ARBA" id="ARBA00022723"/>
    </source>
</evidence>
<evidence type="ECO:0000256" key="4">
    <source>
        <dbReference type="ARBA" id="ARBA00022833"/>
    </source>
</evidence>
<dbReference type="SMART" id="SM00659">
    <property type="entry name" value="RPOLCX"/>
    <property type="match status" value="1"/>
</dbReference>
<dbReference type="GO" id="GO:0005665">
    <property type="term" value="C:RNA polymerase II, core complex"/>
    <property type="evidence" value="ECO:0007669"/>
    <property type="project" value="TreeGrafter"/>
</dbReference>
<evidence type="ECO:0000256" key="9">
    <source>
        <dbReference type="ARBA" id="ARBA00070322"/>
    </source>
</evidence>
<proteinExistence type="inferred from homology"/>
<dbReference type="GO" id="GO:0006351">
    <property type="term" value="P:DNA-templated transcription"/>
    <property type="evidence" value="ECO:0007669"/>
    <property type="project" value="InterPro"/>
</dbReference>
<accession>A0AAN7NXV6</accession>
<evidence type="ECO:0000313" key="11">
    <source>
        <dbReference type="EMBL" id="KAK4872412.1"/>
    </source>
</evidence>
<evidence type="ECO:0000313" key="12">
    <source>
        <dbReference type="Proteomes" id="UP001353858"/>
    </source>
</evidence>
<dbReference type="Pfam" id="PF03604">
    <property type="entry name" value="Zn_ribbon_RPAB4"/>
    <property type="match status" value="1"/>
</dbReference>
<comment type="caution">
    <text evidence="11">The sequence shown here is derived from an EMBL/GenBank/DDBJ whole genome shotgun (WGS) entry which is preliminary data.</text>
</comment>
<keyword evidence="12" id="KW-1185">Reference proteome</keyword>
<evidence type="ECO:0000256" key="5">
    <source>
        <dbReference type="ARBA" id="ARBA00023163"/>
    </source>
</evidence>
<dbReference type="InterPro" id="IPR029040">
    <property type="entry name" value="RPABC4/Spt4"/>
</dbReference>
<dbReference type="GO" id="GO:0005666">
    <property type="term" value="C:RNA polymerase III complex"/>
    <property type="evidence" value="ECO:0007669"/>
    <property type="project" value="TreeGrafter"/>
</dbReference>
<dbReference type="EMBL" id="JARPUR010000007">
    <property type="protein sequence ID" value="KAK4872412.1"/>
    <property type="molecule type" value="Genomic_DNA"/>
</dbReference>
<name>A0AAN7NXV6_9COLE</name>
<sequence>MSDPSTKDSTTTKTPMVYICGECHSENEIRPRDPIRCRECGYRIMYKKRTKRLIVFDAR</sequence>
<keyword evidence="4" id="KW-0862">Zinc</keyword>
<evidence type="ECO:0000256" key="8">
    <source>
        <dbReference type="ARBA" id="ARBA00054640"/>
    </source>
</evidence>
<protein>
    <recommendedName>
        <fullName evidence="9">DNA-directed RNA polymerases I, II, and III subunit RPABC4</fullName>
    </recommendedName>
    <alternativeName>
        <fullName evidence="10">DNA-directed RNA polymerase II subunit K</fullName>
    </alternativeName>
</protein>
<comment type="subcellular location">
    <subcellularLocation>
        <location evidence="1">Nucleus</location>
        <location evidence="1">Nucleolus</location>
    </subcellularLocation>
</comment>
<evidence type="ECO:0000256" key="3">
    <source>
        <dbReference type="ARBA" id="ARBA00022771"/>
    </source>
</evidence>
<reference evidence="12" key="1">
    <citation type="submission" date="2023-01" db="EMBL/GenBank/DDBJ databases">
        <title>Key to firefly adult light organ development and bioluminescence: homeobox transcription factors regulate luciferase expression and transportation to peroxisome.</title>
        <authorList>
            <person name="Fu X."/>
        </authorList>
    </citation>
    <scope>NUCLEOTIDE SEQUENCE [LARGE SCALE GENOMIC DNA]</scope>
</reference>
<dbReference type="Proteomes" id="UP001353858">
    <property type="component" value="Unassembled WGS sequence"/>
</dbReference>
<comment type="similarity">
    <text evidence="7">Belongs to the archaeal Rpo12/eukaryotic RPC10 RNA polymerase subunit family.</text>
</comment>
<dbReference type="GO" id="GO:0008270">
    <property type="term" value="F:zinc ion binding"/>
    <property type="evidence" value="ECO:0007669"/>
    <property type="project" value="UniProtKB-KW"/>
</dbReference>
<keyword evidence="6" id="KW-0539">Nucleus</keyword>
<dbReference type="GO" id="GO:0005736">
    <property type="term" value="C:RNA polymerase I complex"/>
    <property type="evidence" value="ECO:0007669"/>
    <property type="project" value="TreeGrafter"/>
</dbReference>
<keyword evidence="2" id="KW-0479">Metal-binding</keyword>
<organism evidence="11 12">
    <name type="scientific">Aquatica leii</name>
    <dbReference type="NCBI Taxonomy" id="1421715"/>
    <lineage>
        <taxon>Eukaryota</taxon>
        <taxon>Metazoa</taxon>
        <taxon>Ecdysozoa</taxon>
        <taxon>Arthropoda</taxon>
        <taxon>Hexapoda</taxon>
        <taxon>Insecta</taxon>
        <taxon>Pterygota</taxon>
        <taxon>Neoptera</taxon>
        <taxon>Endopterygota</taxon>
        <taxon>Coleoptera</taxon>
        <taxon>Polyphaga</taxon>
        <taxon>Elateriformia</taxon>
        <taxon>Elateroidea</taxon>
        <taxon>Lampyridae</taxon>
        <taxon>Luciolinae</taxon>
        <taxon>Aquatica</taxon>
    </lineage>
</organism>
<comment type="function">
    <text evidence="8">DNA-dependent RNA polymerase catalyzes the transcription of DNA into RNA using the four ribonucleoside triphosphates as substrates. Common component of RNA polymerases I, II and III which synthesize ribosomal RNA precursors, mRNA precursors and many functional non-coding RNAs, and a small RNAs, such as 5S rRNA and tRNAs, respectively.</text>
</comment>
<dbReference type="Gene3D" id="2.20.28.30">
    <property type="entry name" value="RNA polymerase ii, chain L"/>
    <property type="match status" value="1"/>
</dbReference>
<evidence type="ECO:0000256" key="7">
    <source>
        <dbReference type="ARBA" id="ARBA00025770"/>
    </source>
</evidence>
<dbReference type="FunFam" id="2.20.28.30:FF:000001">
    <property type="entry name" value="DNA-directed RNA polymerases I, II, and III subunit RPABC4"/>
    <property type="match status" value="1"/>
</dbReference>
<dbReference type="AlphaFoldDB" id="A0AAN7NXV6"/>
<evidence type="ECO:0000256" key="6">
    <source>
        <dbReference type="ARBA" id="ARBA00023242"/>
    </source>
</evidence>
<keyword evidence="3" id="KW-0863">Zinc-finger</keyword>
<dbReference type="PANTHER" id="PTHR12056">
    <property type="entry name" value="DNA-DIRECTED RNA POLYMERASES I, II, AND III"/>
    <property type="match status" value="1"/>
</dbReference>
<keyword evidence="5" id="KW-0804">Transcription</keyword>